<evidence type="ECO:0000313" key="3">
    <source>
        <dbReference type="Proteomes" id="UP000009336"/>
    </source>
</evidence>
<dbReference type="eggNOG" id="ENOG5032BAX">
    <property type="taxonomic scope" value="Bacteria"/>
</dbReference>
<dbReference type="PATRIC" id="fig|1141662.3.peg.1261"/>
<protein>
    <submittedName>
        <fullName evidence="2">Uncharacterized protein</fullName>
    </submittedName>
</protein>
<proteinExistence type="predicted"/>
<name>K8WR01_9GAMM</name>
<feature type="region of interest" description="Disordered" evidence="1">
    <location>
        <begin position="45"/>
        <end position="74"/>
    </location>
</feature>
<keyword evidence="3" id="KW-1185">Reference proteome</keyword>
<organism evidence="2 3">
    <name type="scientific">Providencia burhodogranariea DSM 19968</name>
    <dbReference type="NCBI Taxonomy" id="1141662"/>
    <lineage>
        <taxon>Bacteria</taxon>
        <taxon>Pseudomonadati</taxon>
        <taxon>Pseudomonadota</taxon>
        <taxon>Gammaproteobacteria</taxon>
        <taxon>Enterobacterales</taxon>
        <taxon>Morganellaceae</taxon>
        <taxon>Providencia</taxon>
    </lineage>
</organism>
<dbReference type="OrthoDB" id="8778495at2"/>
<gene>
    <name evidence="2" type="ORF">OOA_06216</name>
</gene>
<comment type="caution">
    <text evidence="2">The sequence shown here is derived from an EMBL/GenBank/DDBJ whole genome shotgun (WGS) entry which is preliminary data.</text>
</comment>
<dbReference type="AlphaFoldDB" id="K8WR01"/>
<dbReference type="RefSeq" id="WP_008911275.1">
    <property type="nucleotide sequence ID" value="NZ_KB233222.1"/>
</dbReference>
<dbReference type="EMBL" id="AKKL01000016">
    <property type="protein sequence ID" value="EKT63049.1"/>
    <property type="molecule type" value="Genomic_DNA"/>
</dbReference>
<evidence type="ECO:0000256" key="1">
    <source>
        <dbReference type="SAM" id="MobiDB-lite"/>
    </source>
</evidence>
<reference evidence="2 3" key="1">
    <citation type="journal article" date="2012" name="BMC Genomics">
        <title>Comparative genomics of bacteria in the genus Providencia isolated from wild Drosophila melanogaster.</title>
        <authorList>
            <person name="Galac M.R."/>
            <person name="Lazzaro B.P."/>
        </authorList>
    </citation>
    <scope>NUCLEOTIDE SEQUENCE [LARGE SCALE GENOMIC DNA]</scope>
    <source>
        <strain evidence="2 3">DSM 19968</strain>
    </source>
</reference>
<accession>K8WR01</accession>
<evidence type="ECO:0000313" key="2">
    <source>
        <dbReference type="EMBL" id="EKT63049.1"/>
    </source>
</evidence>
<dbReference type="HOGENOM" id="CLU_183779_0_0_6"/>
<feature type="compositionally biased region" description="Polar residues" evidence="1">
    <location>
        <begin position="48"/>
        <end position="60"/>
    </location>
</feature>
<dbReference type="Proteomes" id="UP000009336">
    <property type="component" value="Unassembled WGS sequence"/>
</dbReference>
<sequence length="74" mass="8449">MKRHPNKHIQAAIEYAILQGWVLVSSGNSSHAFCRLRCGNAENEHQSHQMSVWSTPSNPENHAKQIRRKVDNCN</sequence>